<evidence type="ECO:0000313" key="3">
    <source>
        <dbReference type="Proteomes" id="UP000799424"/>
    </source>
</evidence>
<evidence type="ECO:0000256" key="1">
    <source>
        <dbReference type="SAM" id="Phobius"/>
    </source>
</evidence>
<keyword evidence="1" id="KW-1133">Transmembrane helix</keyword>
<dbReference type="Proteomes" id="UP000799424">
    <property type="component" value="Unassembled WGS sequence"/>
</dbReference>
<keyword evidence="3" id="KW-1185">Reference proteome</keyword>
<proteinExistence type="predicted"/>
<dbReference type="EMBL" id="MU006241">
    <property type="protein sequence ID" value="KAF2820464.1"/>
    <property type="molecule type" value="Genomic_DNA"/>
</dbReference>
<reference evidence="2" key="1">
    <citation type="journal article" date="2020" name="Stud. Mycol.">
        <title>101 Dothideomycetes genomes: a test case for predicting lifestyles and emergence of pathogens.</title>
        <authorList>
            <person name="Haridas S."/>
            <person name="Albert R."/>
            <person name="Binder M."/>
            <person name="Bloem J."/>
            <person name="Labutti K."/>
            <person name="Salamov A."/>
            <person name="Andreopoulos B."/>
            <person name="Baker S."/>
            <person name="Barry K."/>
            <person name="Bills G."/>
            <person name="Bluhm B."/>
            <person name="Cannon C."/>
            <person name="Castanera R."/>
            <person name="Culley D."/>
            <person name="Daum C."/>
            <person name="Ezra D."/>
            <person name="Gonzalez J."/>
            <person name="Henrissat B."/>
            <person name="Kuo A."/>
            <person name="Liang C."/>
            <person name="Lipzen A."/>
            <person name="Lutzoni F."/>
            <person name="Magnuson J."/>
            <person name="Mondo S."/>
            <person name="Nolan M."/>
            <person name="Ohm R."/>
            <person name="Pangilinan J."/>
            <person name="Park H.-J."/>
            <person name="Ramirez L."/>
            <person name="Alfaro M."/>
            <person name="Sun H."/>
            <person name="Tritt A."/>
            <person name="Yoshinaga Y."/>
            <person name="Zwiers L.-H."/>
            <person name="Turgeon B."/>
            <person name="Goodwin S."/>
            <person name="Spatafora J."/>
            <person name="Crous P."/>
            <person name="Grigoriev I."/>
        </authorList>
    </citation>
    <scope>NUCLEOTIDE SEQUENCE</scope>
    <source>
        <strain evidence="2">CBS 113818</strain>
    </source>
</reference>
<accession>A0A6A6ZJG9</accession>
<keyword evidence="1" id="KW-0812">Transmembrane</keyword>
<name>A0A6A6ZJG9_9PLEO</name>
<keyword evidence="1" id="KW-0472">Membrane</keyword>
<evidence type="ECO:0000313" key="2">
    <source>
        <dbReference type="EMBL" id="KAF2820464.1"/>
    </source>
</evidence>
<gene>
    <name evidence="2" type="ORF">CC86DRAFT_412330</name>
</gene>
<organism evidence="2 3">
    <name type="scientific">Ophiobolus disseminans</name>
    <dbReference type="NCBI Taxonomy" id="1469910"/>
    <lineage>
        <taxon>Eukaryota</taxon>
        <taxon>Fungi</taxon>
        <taxon>Dikarya</taxon>
        <taxon>Ascomycota</taxon>
        <taxon>Pezizomycotina</taxon>
        <taxon>Dothideomycetes</taxon>
        <taxon>Pleosporomycetidae</taxon>
        <taxon>Pleosporales</taxon>
        <taxon>Pleosporineae</taxon>
        <taxon>Phaeosphaeriaceae</taxon>
        <taxon>Ophiobolus</taxon>
    </lineage>
</organism>
<feature type="transmembrane region" description="Helical" evidence="1">
    <location>
        <begin position="23"/>
        <end position="42"/>
    </location>
</feature>
<sequence>MTIYSHVAAKAAGATGWHPEGDFWLALALGLVGSGLTAYSVYMQRQTLKAIEKQNNNDVEMGKVVKK</sequence>
<dbReference type="AlphaFoldDB" id="A0A6A6ZJG9"/>
<protein>
    <submittedName>
        <fullName evidence="2">Uncharacterized protein</fullName>
    </submittedName>
</protein>